<sequence length="97" mass="10517">MKIAAVCSSGLGSSFMVEMNMKDVLNDLGVAEQVEATHMDMGGAQANDADQFFVGKDLADAASDQFGDKVTVLNSLIDKDELREKIQSFLQEQDILD</sequence>
<protein>
    <recommendedName>
        <fullName evidence="2">PTS EIIB type-2 domain-containing protein</fullName>
    </recommendedName>
</protein>
<feature type="domain" description="PTS EIIB type-2" evidence="2">
    <location>
        <begin position="1"/>
        <end position="94"/>
    </location>
</feature>
<dbReference type="GO" id="GO:0009401">
    <property type="term" value="P:phosphoenolpyruvate-dependent sugar phosphotransferase system"/>
    <property type="evidence" value="ECO:0007669"/>
    <property type="project" value="InterPro"/>
</dbReference>
<dbReference type="Gene3D" id="3.40.50.2300">
    <property type="match status" value="1"/>
</dbReference>
<comment type="caution">
    <text evidence="3">The sequence shown here is derived from an EMBL/GenBank/DDBJ whole genome shotgun (WGS) entry which is preliminary data.</text>
</comment>
<dbReference type="EMBL" id="BDEC01000054">
    <property type="protein sequence ID" value="GBD68528.1"/>
    <property type="molecule type" value="Genomic_DNA"/>
</dbReference>
<accession>A0A2H6CU60</accession>
<gene>
    <name evidence="3" type="ORF">TEHN7118_1334</name>
</gene>
<reference evidence="3 4" key="1">
    <citation type="submission" date="2016-05" db="EMBL/GenBank/DDBJ databases">
        <title>Whole genome sequencing of Tetragenococcus halophilus subsp. halophilus NISL 7118.</title>
        <authorList>
            <person name="Shiwa Y."/>
            <person name="Nishimura I."/>
            <person name="Yoshikawa H."/>
            <person name="Koyama Y."/>
            <person name="Oguma T."/>
        </authorList>
    </citation>
    <scope>NUCLEOTIDE SEQUENCE [LARGE SCALE GENOMIC DNA]</scope>
    <source>
        <strain evidence="3 4">NISL 7118</strain>
    </source>
</reference>
<dbReference type="CDD" id="cd05563">
    <property type="entry name" value="PTS_IIB_ascorbate"/>
    <property type="match status" value="1"/>
</dbReference>
<keyword evidence="4" id="KW-1185">Reference proteome</keyword>
<dbReference type="GO" id="GO:0008982">
    <property type="term" value="F:protein-N(PI)-phosphohistidine-sugar phosphotransferase activity"/>
    <property type="evidence" value="ECO:0007669"/>
    <property type="project" value="InterPro"/>
</dbReference>
<dbReference type="Proteomes" id="UP000236214">
    <property type="component" value="Unassembled WGS sequence"/>
</dbReference>
<dbReference type="InterPro" id="IPR036095">
    <property type="entry name" value="PTS_EIIB-like_sf"/>
</dbReference>
<evidence type="ECO:0000313" key="3">
    <source>
        <dbReference type="EMBL" id="GBD68528.1"/>
    </source>
</evidence>
<organism evidence="3 4">
    <name type="scientific">Tetragenococcus halophilus subsp. halophilus</name>
    <dbReference type="NCBI Taxonomy" id="1513897"/>
    <lineage>
        <taxon>Bacteria</taxon>
        <taxon>Bacillati</taxon>
        <taxon>Bacillota</taxon>
        <taxon>Bacilli</taxon>
        <taxon>Lactobacillales</taxon>
        <taxon>Enterococcaceae</taxon>
        <taxon>Tetragenococcus</taxon>
    </lineage>
</organism>
<dbReference type="RefSeq" id="WP_061840685.1">
    <property type="nucleotide sequence ID" value="NZ_BDEB01000047.1"/>
</dbReference>
<dbReference type="InterPro" id="IPR013011">
    <property type="entry name" value="PTS_EIIB_2"/>
</dbReference>
<dbReference type="AlphaFoldDB" id="A0A2H6CU60"/>
<proteinExistence type="predicted"/>
<name>A0A2H6CU60_TETHA</name>
<evidence type="ECO:0000313" key="4">
    <source>
        <dbReference type="Proteomes" id="UP000236214"/>
    </source>
</evidence>
<dbReference type="PROSITE" id="PS51099">
    <property type="entry name" value="PTS_EIIB_TYPE_2"/>
    <property type="match status" value="1"/>
</dbReference>
<evidence type="ECO:0000259" key="2">
    <source>
        <dbReference type="PROSITE" id="PS51099"/>
    </source>
</evidence>
<evidence type="ECO:0000256" key="1">
    <source>
        <dbReference type="ARBA" id="ARBA00022679"/>
    </source>
</evidence>
<dbReference type="InterPro" id="IPR003501">
    <property type="entry name" value="PTS_EIIB_2/3"/>
</dbReference>
<dbReference type="SUPFAM" id="SSF52794">
    <property type="entry name" value="PTS system IIB component-like"/>
    <property type="match status" value="1"/>
</dbReference>
<keyword evidence="1" id="KW-0808">Transferase</keyword>
<dbReference type="Pfam" id="PF02302">
    <property type="entry name" value="PTS_IIB"/>
    <property type="match status" value="1"/>
</dbReference>